<feature type="transmembrane region" description="Helical" evidence="7">
    <location>
        <begin position="76"/>
        <end position="98"/>
    </location>
</feature>
<dbReference type="GO" id="GO:0005634">
    <property type="term" value="C:nucleus"/>
    <property type="evidence" value="ECO:0007669"/>
    <property type="project" value="TreeGrafter"/>
</dbReference>
<name>V5FXZ3_BYSSN</name>
<dbReference type="GO" id="GO:0005524">
    <property type="term" value="F:ATP binding"/>
    <property type="evidence" value="ECO:0007669"/>
    <property type="project" value="UniProtKB-KW"/>
</dbReference>
<proteinExistence type="predicted"/>
<sequence length="606" mass="68014">MPCRSIRRSSILLLFHVLSQVTAISTQSLQRRSSSGKAIFSRDDSSDSGYDTSNANEQGASGGSDGGIDVATRDQIIIGIVVAVVGLLSISSAALIFIRKKRRWDAIERNHERVQEYYVPPAYRYHRQPLLPRPSYDMESRSTPPPAYPGLPPYDPSTYREQYFTPMGTYNDYAGSRSGHRQNPSLSSHLSFACQPPIPLSSGCTSHARPVPPPRSLARGTTVHFTATTRPASSFSPNRRASRSDPLPMTGFYLMKVIINMHWRMEFTEFSASEEHTYVAIKVCVAGTGKDASNREFQVMKQLGFEGRNSPHIVHMLDQFTLEGPNGVHQCFVLELLGPNVPDIIDSCFSDGRLPGTIAKNIGKQALSGLDSLHRQKIGHGDFHIRNLAFTFPDIGHLPEEEFIRMVGQPELGGINRKDDKSLEPGIPTSVVMPASYRKHSKLLSNKVKIIDFGESILRNTTPETLHTPLPVRPPEVIFMDQLDCRVDLWTMGCMLFELFVGQPPFDSFLITPEILVGQMREMASDELPQRWQAQWETMAQTTTMENSGRNLQEWLEEIYFDGERKEDLTREDIVNLGLFIGKLLWFEPSSRASAREVLGDPLFRD</sequence>
<dbReference type="SMART" id="SM00220">
    <property type="entry name" value="S_TKc"/>
    <property type="match status" value="1"/>
</dbReference>
<dbReference type="PROSITE" id="PS50011">
    <property type="entry name" value="PROTEIN_KINASE_DOM"/>
    <property type="match status" value="1"/>
</dbReference>
<dbReference type="InterPro" id="IPR051175">
    <property type="entry name" value="CLK_kinases"/>
</dbReference>
<keyword evidence="5" id="KW-0067">ATP-binding</keyword>
<gene>
    <name evidence="10" type="ORF">PVAR5_2098</name>
</gene>
<evidence type="ECO:0000313" key="11">
    <source>
        <dbReference type="Proteomes" id="UP000018001"/>
    </source>
</evidence>
<dbReference type="Proteomes" id="UP000018001">
    <property type="component" value="Unassembled WGS sequence"/>
</dbReference>
<evidence type="ECO:0000256" key="5">
    <source>
        <dbReference type="ARBA" id="ARBA00022840"/>
    </source>
</evidence>
<dbReference type="PANTHER" id="PTHR45646:SF11">
    <property type="entry name" value="SERINE_THREONINE-PROTEIN KINASE DOA"/>
    <property type="match status" value="1"/>
</dbReference>
<comment type="caution">
    <text evidence="10">The sequence shown here is derived from an EMBL/GenBank/DDBJ whole genome shotgun (WGS) entry which is preliminary data.</text>
</comment>
<keyword evidence="7" id="KW-1133">Transmembrane helix</keyword>
<feature type="region of interest" description="Disordered" evidence="6">
    <location>
        <begin position="35"/>
        <end position="66"/>
    </location>
</feature>
<dbReference type="EMBL" id="BAUL01000058">
    <property type="protein sequence ID" value="GAD93487.1"/>
    <property type="molecule type" value="Genomic_DNA"/>
</dbReference>
<keyword evidence="11" id="KW-1185">Reference proteome</keyword>
<dbReference type="GO" id="GO:0043484">
    <property type="term" value="P:regulation of RNA splicing"/>
    <property type="evidence" value="ECO:0007669"/>
    <property type="project" value="TreeGrafter"/>
</dbReference>
<dbReference type="InterPro" id="IPR000719">
    <property type="entry name" value="Prot_kinase_dom"/>
</dbReference>
<feature type="chain" id="PRO_5004733205" description="Protein kinase domain-containing protein" evidence="8">
    <location>
        <begin position="24"/>
        <end position="606"/>
    </location>
</feature>
<evidence type="ECO:0000256" key="3">
    <source>
        <dbReference type="ARBA" id="ARBA00022741"/>
    </source>
</evidence>
<dbReference type="Gene3D" id="1.10.510.10">
    <property type="entry name" value="Transferase(Phosphotransferase) domain 1"/>
    <property type="match status" value="1"/>
</dbReference>
<dbReference type="HOGENOM" id="CLU_450528_0_0_1"/>
<keyword evidence="7" id="KW-0472">Membrane</keyword>
<dbReference type="InParanoid" id="V5FXZ3"/>
<evidence type="ECO:0000256" key="1">
    <source>
        <dbReference type="ARBA" id="ARBA00022527"/>
    </source>
</evidence>
<evidence type="ECO:0000256" key="7">
    <source>
        <dbReference type="SAM" id="Phobius"/>
    </source>
</evidence>
<keyword evidence="3" id="KW-0547">Nucleotide-binding</keyword>
<evidence type="ECO:0000256" key="4">
    <source>
        <dbReference type="ARBA" id="ARBA00022777"/>
    </source>
</evidence>
<feature type="domain" description="Protein kinase" evidence="9">
    <location>
        <begin position="252"/>
        <end position="604"/>
    </location>
</feature>
<dbReference type="OrthoDB" id="5979581at2759"/>
<evidence type="ECO:0000256" key="6">
    <source>
        <dbReference type="SAM" id="MobiDB-lite"/>
    </source>
</evidence>
<dbReference type="InterPro" id="IPR011009">
    <property type="entry name" value="Kinase-like_dom_sf"/>
</dbReference>
<evidence type="ECO:0000256" key="8">
    <source>
        <dbReference type="SAM" id="SignalP"/>
    </source>
</evidence>
<dbReference type="Gene3D" id="3.30.200.20">
    <property type="entry name" value="Phosphorylase Kinase, domain 1"/>
    <property type="match status" value="1"/>
</dbReference>
<keyword evidence="7" id="KW-0812">Transmembrane</keyword>
<accession>V5FXZ3</accession>
<dbReference type="GO" id="GO:0004674">
    <property type="term" value="F:protein serine/threonine kinase activity"/>
    <property type="evidence" value="ECO:0007669"/>
    <property type="project" value="UniProtKB-KW"/>
</dbReference>
<evidence type="ECO:0000313" key="10">
    <source>
        <dbReference type="EMBL" id="GAD93487.1"/>
    </source>
</evidence>
<evidence type="ECO:0000256" key="2">
    <source>
        <dbReference type="ARBA" id="ARBA00022679"/>
    </source>
</evidence>
<organism evidence="10 11">
    <name type="scientific">Byssochlamys spectabilis (strain No. 5 / NBRC 109023)</name>
    <name type="common">Paecilomyces variotii</name>
    <dbReference type="NCBI Taxonomy" id="1356009"/>
    <lineage>
        <taxon>Eukaryota</taxon>
        <taxon>Fungi</taxon>
        <taxon>Dikarya</taxon>
        <taxon>Ascomycota</taxon>
        <taxon>Pezizomycotina</taxon>
        <taxon>Eurotiomycetes</taxon>
        <taxon>Eurotiomycetidae</taxon>
        <taxon>Eurotiales</taxon>
        <taxon>Thermoascaceae</taxon>
        <taxon>Paecilomyces</taxon>
    </lineage>
</organism>
<keyword evidence="1" id="KW-0723">Serine/threonine-protein kinase</keyword>
<evidence type="ECO:0000259" key="9">
    <source>
        <dbReference type="PROSITE" id="PS50011"/>
    </source>
</evidence>
<dbReference type="Pfam" id="PF00069">
    <property type="entry name" value="Pkinase"/>
    <property type="match status" value="1"/>
</dbReference>
<feature type="signal peptide" evidence="8">
    <location>
        <begin position="1"/>
        <end position="23"/>
    </location>
</feature>
<protein>
    <recommendedName>
        <fullName evidence="9">Protein kinase domain-containing protein</fullName>
    </recommendedName>
</protein>
<reference evidence="11" key="1">
    <citation type="journal article" date="2014" name="Genome Announc.">
        <title>Draft genome sequence of the formaldehyde-resistant fungus Byssochlamys spectabilis No. 5 (anamorph Paecilomyces variotii No. 5) (NBRC109023).</title>
        <authorList>
            <person name="Oka T."/>
            <person name="Ekino K."/>
            <person name="Fukuda K."/>
            <person name="Nomura Y."/>
        </authorList>
    </citation>
    <scope>NUCLEOTIDE SEQUENCE [LARGE SCALE GENOMIC DNA]</scope>
    <source>
        <strain evidence="11">No. 5 / NBRC 109023</strain>
    </source>
</reference>
<dbReference type="eggNOG" id="KOG0671">
    <property type="taxonomic scope" value="Eukaryota"/>
</dbReference>
<feature type="compositionally biased region" description="Polar residues" evidence="6">
    <location>
        <begin position="47"/>
        <end position="59"/>
    </location>
</feature>
<keyword evidence="8" id="KW-0732">Signal</keyword>
<keyword evidence="4" id="KW-0418">Kinase</keyword>
<dbReference type="PANTHER" id="PTHR45646">
    <property type="entry name" value="SERINE/THREONINE-PROTEIN KINASE DOA-RELATED"/>
    <property type="match status" value="1"/>
</dbReference>
<keyword evidence="2" id="KW-0808">Transferase</keyword>
<dbReference type="AlphaFoldDB" id="V5FXZ3"/>
<dbReference type="SUPFAM" id="SSF56112">
    <property type="entry name" value="Protein kinase-like (PK-like)"/>
    <property type="match status" value="1"/>
</dbReference>